<dbReference type="PROSITE" id="PS50267">
    <property type="entry name" value="NA_NEUROTRAN_SYMP_3"/>
    <property type="match status" value="1"/>
</dbReference>
<feature type="transmembrane region" description="Helical" evidence="1">
    <location>
        <begin position="691"/>
        <end position="709"/>
    </location>
</feature>
<keyword evidence="1" id="KW-1133">Transmembrane helix</keyword>
<organism evidence="2 3">
    <name type="scientific">Plasmodium gonderi</name>
    <dbReference type="NCBI Taxonomy" id="77519"/>
    <lineage>
        <taxon>Eukaryota</taxon>
        <taxon>Sar</taxon>
        <taxon>Alveolata</taxon>
        <taxon>Apicomplexa</taxon>
        <taxon>Aconoidasida</taxon>
        <taxon>Haemosporida</taxon>
        <taxon>Plasmodiidae</taxon>
        <taxon>Plasmodium</taxon>
        <taxon>Plasmodium (Plasmodium)</taxon>
    </lineage>
</organism>
<feature type="transmembrane region" description="Helical" evidence="1">
    <location>
        <begin position="238"/>
        <end position="255"/>
    </location>
</feature>
<feature type="transmembrane region" description="Helical" evidence="1">
    <location>
        <begin position="285"/>
        <end position="310"/>
    </location>
</feature>
<feature type="transmembrane region" description="Helical" evidence="1">
    <location>
        <begin position="549"/>
        <end position="569"/>
    </location>
</feature>
<feature type="transmembrane region" description="Helical" evidence="1">
    <location>
        <begin position="158"/>
        <end position="179"/>
    </location>
</feature>
<feature type="transmembrane region" description="Helical" evidence="1">
    <location>
        <begin position="804"/>
        <end position="825"/>
    </location>
</feature>
<feature type="transmembrane region" description="Helical" evidence="1">
    <location>
        <begin position="454"/>
        <end position="475"/>
    </location>
</feature>
<comment type="caution">
    <text evidence="2">The sequence shown here is derived from an EMBL/GenBank/DDBJ whole genome shotgun (WGS) entry which is preliminary data.</text>
</comment>
<feature type="transmembrane region" description="Helical" evidence="1">
    <location>
        <begin position="625"/>
        <end position="644"/>
    </location>
</feature>
<dbReference type="Proteomes" id="UP000195521">
    <property type="component" value="Unassembled WGS sequence"/>
</dbReference>
<feature type="transmembrane region" description="Helical" evidence="1">
    <location>
        <begin position="487"/>
        <end position="512"/>
    </location>
</feature>
<keyword evidence="3" id="KW-1185">Reference proteome</keyword>
<dbReference type="AlphaFoldDB" id="A0A1Y1JKS7"/>
<evidence type="ECO:0000313" key="3">
    <source>
        <dbReference type="Proteomes" id="UP000195521"/>
    </source>
</evidence>
<feature type="transmembrane region" description="Helical" evidence="1">
    <location>
        <begin position="757"/>
        <end position="784"/>
    </location>
</feature>
<keyword evidence="1" id="KW-0472">Membrane</keyword>
<dbReference type="GeneID" id="39748124"/>
<protein>
    <submittedName>
        <fullName evidence="2">Uncharacterized protein</fullName>
    </submittedName>
</protein>
<keyword evidence="1" id="KW-0812">Transmembrane</keyword>
<evidence type="ECO:0000313" key="2">
    <source>
        <dbReference type="EMBL" id="GAW81402.1"/>
    </source>
</evidence>
<feature type="transmembrane region" description="Helical" evidence="1">
    <location>
        <begin position="411"/>
        <end position="438"/>
    </location>
</feature>
<feature type="transmembrane region" description="Helical" evidence="1">
    <location>
        <begin position="656"/>
        <end position="679"/>
    </location>
</feature>
<proteinExistence type="predicted"/>
<feature type="transmembrane region" description="Helical" evidence="1">
    <location>
        <begin position="597"/>
        <end position="619"/>
    </location>
</feature>
<evidence type="ECO:0000256" key="1">
    <source>
        <dbReference type="SAM" id="Phobius"/>
    </source>
</evidence>
<gene>
    <name evidence="2" type="ORF">PGO_101590</name>
</gene>
<reference evidence="3" key="1">
    <citation type="submission" date="2017-04" db="EMBL/GenBank/DDBJ databases">
        <title>Plasmodium gonderi genome.</title>
        <authorList>
            <person name="Arisue N."/>
            <person name="Honma H."/>
            <person name="Kawai S."/>
            <person name="Tougan T."/>
            <person name="Tanabe K."/>
            <person name="Horii T."/>
        </authorList>
    </citation>
    <scope>NUCLEOTIDE SEQUENCE [LARGE SCALE GENOMIC DNA]</scope>
    <source>
        <strain evidence="3">ATCC 30045</strain>
    </source>
</reference>
<dbReference type="OrthoDB" id="391298at2759"/>
<dbReference type="OMA" id="LVMFVEA"/>
<feature type="transmembrane region" description="Helical" evidence="1">
    <location>
        <begin position="381"/>
        <end position="399"/>
    </location>
</feature>
<name>A0A1Y1JKS7_PLAGO</name>
<dbReference type="GO" id="GO:0016020">
    <property type="term" value="C:membrane"/>
    <property type="evidence" value="ECO:0007669"/>
    <property type="project" value="InterPro"/>
</dbReference>
<dbReference type="InterPro" id="IPR000175">
    <property type="entry name" value="Na/ntran_symport"/>
</dbReference>
<accession>A0A1Y1JKS7</accession>
<dbReference type="EMBL" id="BDQF01000011">
    <property type="protein sequence ID" value="GAW81402.1"/>
    <property type="molecule type" value="Genomic_DNA"/>
</dbReference>
<dbReference type="RefSeq" id="XP_028543991.1">
    <property type="nucleotide sequence ID" value="XM_028688190.1"/>
</dbReference>
<sequence length="863" mass="102533">MEMREENMLRGESLYRYVHKTELPEGKDGEKSKIIKSSKSTYENVISCIKENINDKKKIRYSLFLKAYENSELVQMKKQNKKERYKLKLNKCHKCIDTKDAKEKQRLKLLKMLKNYQIRYQGYTNLKTLCDYSVYFNKCKNMKTTQNNSVNEKNCENFFYYLVSIGVSYDDIILMASVFENMEYLKHCNLYMLPWIYKKLNEFHNIDVNTFVINCVAYSLSTLTCSLYLFLQYRTIAIIFPLFFTYLFLCVPFILQEINCGRFVLDGCISFLVSFDYYNLPISIILIISYILSIINCIDIICLQVIYFSYYLTSNNPWVYRNIDTKICSTFNGSRNICDFARNICYYNENTGVCEVNRIKLGTKIYDTLLSKYAEPKSEKFAPTTILLSFLLLMVYNSFSKCKVSHKILKILIFILILIFSTFIITMRNFTLIEFLLIDFNWSKIKSILLNHEVWIACMMHCTISMCLHSGMYFYTSKGLRLGINVISSTYLIALSCFLMDMLIFVTFANIIGNHIKNIEKSYAYLRKLMKRNVFYILMTVGNNCYNKISYFLGINISLIFLTFMLLAASKRIEILFLSFDDIYFLKPRIRIFDMRWLFLFLLYYVYRSIDITYLDLFFTEMSRIITLLILFYINFNFFWLRGIKETVEKLGKYPLIFKMLLTALNEFFFLYFEIVFRLPNRVSLYLVRQFLNIFVIPLISVLICRFCFPTTHQRAPVPTGIREILSNTYELATECTKKSKNIQLQFSQSSKSAKMFNVYIIFFCKYFGIDLVFICFVHVGSSIFSIKENFFKKKNVNLETNPYHLFFILFICYVYIAYINVPLLQMIKKKKIFQVNNFNILDYPIWFEEPNREEKSSLLGEF</sequence>